<evidence type="ECO:0000313" key="2">
    <source>
        <dbReference type="Proteomes" id="UP000535589"/>
    </source>
</evidence>
<dbReference type="EMBL" id="JABAIK010000035">
    <property type="protein sequence ID" value="NLS14888.1"/>
    <property type="molecule type" value="Genomic_DNA"/>
</dbReference>
<keyword evidence="1" id="KW-0540">Nuclease</keyword>
<name>A0A7X8YI77_9VIBR</name>
<reference evidence="1 2" key="1">
    <citation type="submission" date="2020-04" db="EMBL/GenBank/DDBJ databases">
        <title>Vibrio sp. SM6, a novel species isolated from seawater.</title>
        <authorList>
            <person name="Wang X."/>
        </authorList>
    </citation>
    <scope>NUCLEOTIDE SEQUENCE [LARGE SCALE GENOMIC DNA]</scope>
    <source>
        <strain evidence="1 2">SM6</strain>
    </source>
</reference>
<sequence length="380" mass="42981">MKLSFDMEALRAAIELMPPDKLGQFNLQYTPTNIDPIDIELGEGKVVELKDVDTDSGLLSYKGRQVLLYIQDVGTSVTAALNNPEKSGPKYHVADCAKLKGMRTQGLFERYVVTNDVSGEFLITGTHYIDGRDVEGKAKLKVCKSCIRALNYQGYGTGDRACKESVFENFDMARFFATYSSFFPHMPKRKAEDTRKEFTDDWGKLSAKYKVEHKYCCEQCGVDLNRHKLHYHVHHINGVKHDNTLTNLIGVCSDCLSKERTAKEAYIMHDVRQLIATLRREQGLTNDLDCWDDVFEMTDPAVHGVLHHCQKAQVKMPEPGYDVQNANHEIVSMLELAWPRRKFGIGIASRDIALANENGWYAISVHEFLSDAKKAFTCIG</sequence>
<dbReference type="GO" id="GO:0004519">
    <property type="term" value="F:endonuclease activity"/>
    <property type="evidence" value="ECO:0007669"/>
    <property type="project" value="UniProtKB-KW"/>
</dbReference>
<evidence type="ECO:0000313" key="1">
    <source>
        <dbReference type="EMBL" id="NLS14888.1"/>
    </source>
</evidence>
<dbReference type="InterPro" id="IPR003615">
    <property type="entry name" value="HNH_nuc"/>
</dbReference>
<organism evidence="1 2">
    <name type="scientific">Vibrio agarilyticus</name>
    <dbReference type="NCBI Taxonomy" id="2726741"/>
    <lineage>
        <taxon>Bacteria</taxon>
        <taxon>Pseudomonadati</taxon>
        <taxon>Pseudomonadota</taxon>
        <taxon>Gammaproteobacteria</taxon>
        <taxon>Vibrionales</taxon>
        <taxon>Vibrionaceae</taxon>
        <taxon>Vibrio</taxon>
    </lineage>
</organism>
<gene>
    <name evidence="1" type="ORF">HGP28_18685</name>
</gene>
<dbReference type="CDD" id="cd00085">
    <property type="entry name" value="HNHc"/>
    <property type="match status" value="1"/>
</dbReference>
<dbReference type="RefSeq" id="WP_168837961.1">
    <property type="nucleotide sequence ID" value="NZ_JABAIK010000035.1"/>
</dbReference>
<keyword evidence="1" id="KW-0255">Endonuclease</keyword>
<proteinExistence type="predicted"/>
<comment type="caution">
    <text evidence="1">The sequence shown here is derived from an EMBL/GenBank/DDBJ whole genome shotgun (WGS) entry which is preliminary data.</text>
</comment>
<dbReference type="AlphaFoldDB" id="A0A7X8YI77"/>
<keyword evidence="1" id="KW-0378">Hydrolase</keyword>
<protein>
    <submittedName>
        <fullName evidence="1">HNH endonuclease</fullName>
    </submittedName>
</protein>
<keyword evidence="2" id="KW-1185">Reference proteome</keyword>
<dbReference type="Proteomes" id="UP000535589">
    <property type="component" value="Unassembled WGS sequence"/>
</dbReference>
<accession>A0A7X8YI77</accession>